<proteinExistence type="evidence at transcript level"/>
<name>A0A1I9WLA3_NILLU</name>
<sequence length="283" mass="31762">MIVQILKQFQKLICMLVILLMTSHHVLPSPLITNSTLHKRQTPLDESENSRNVFTVDDPNEMGNGKIRHKRQECQGGFQCADDQWCYDNKCEYPCPRLDCESLHPPDGRCIVRDHQPVCVTAEGLTEQELLRQNGGCAFSSDCGANEWCDNDKCEDPCLKMNCGAIYDDGKCSVENHQPVCKPSDEFINLDELGLNRGKGGSCSRSSECETKLICEKGECTDPCEALNCQPIRHKDEKQYTLNDGRVVILPKPLQQECVVWLGVAKCAVIHADNKDLFEEVDA</sequence>
<evidence type="ECO:0000256" key="1">
    <source>
        <dbReference type="SAM" id="SignalP"/>
    </source>
</evidence>
<reference evidence="2" key="1">
    <citation type="journal article" date="2016" name="BMC Genomics">
        <title>Seminal fluid protein genes of the brown planthopper, Nilaparvata lugens.</title>
        <authorList>
            <person name="Yu B."/>
            <person name="Li D.T."/>
            <person name="Lu J.B."/>
            <person name="Zhang W.X."/>
            <person name="Zhang C.X."/>
        </authorList>
    </citation>
    <scope>NUCLEOTIDE SEQUENCE</scope>
    <source>
        <strain evidence="2">NlSFP_secreted_comp35438</strain>
    </source>
</reference>
<keyword evidence="1" id="KW-0732">Signal</keyword>
<organism evidence="2">
    <name type="scientific">Nilaparvata lugens</name>
    <name type="common">Brown planthopper</name>
    <dbReference type="NCBI Taxonomy" id="108931"/>
    <lineage>
        <taxon>Eukaryota</taxon>
        <taxon>Metazoa</taxon>
        <taxon>Ecdysozoa</taxon>
        <taxon>Arthropoda</taxon>
        <taxon>Hexapoda</taxon>
        <taxon>Insecta</taxon>
        <taxon>Pterygota</taxon>
        <taxon>Neoptera</taxon>
        <taxon>Paraneoptera</taxon>
        <taxon>Hemiptera</taxon>
        <taxon>Auchenorrhyncha</taxon>
        <taxon>Fulgoroidea</taxon>
        <taxon>Delphacidae</taxon>
        <taxon>Delphacinae</taxon>
        <taxon>Nilaparvata</taxon>
    </lineage>
</organism>
<feature type="signal peptide" evidence="1">
    <location>
        <begin position="1"/>
        <end position="28"/>
    </location>
</feature>
<dbReference type="AlphaFoldDB" id="A0A1I9WLA3"/>
<dbReference type="EMBL" id="KU932287">
    <property type="protein sequence ID" value="APA33923.1"/>
    <property type="molecule type" value="mRNA"/>
</dbReference>
<evidence type="ECO:0000313" key="2">
    <source>
        <dbReference type="EMBL" id="APA33923.1"/>
    </source>
</evidence>
<dbReference type="OrthoDB" id="6984170at2759"/>
<accession>A0A1I9WLA3</accession>
<protein>
    <submittedName>
        <fullName evidence="2">Seminal fluid protein</fullName>
    </submittedName>
</protein>
<feature type="chain" id="PRO_5009605831" evidence="1">
    <location>
        <begin position="29"/>
        <end position="283"/>
    </location>
</feature>